<dbReference type="GO" id="GO:0000226">
    <property type="term" value="P:microtubule cytoskeleton organization"/>
    <property type="evidence" value="ECO:0007669"/>
    <property type="project" value="TreeGrafter"/>
</dbReference>
<reference evidence="4 5" key="1">
    <citation type="journal article" date="2014" name="Genome Biol. Evol.">
        <title>The secreted proteins of Achlya hypogyna and Thraustotheca clavata identify the ancestral oomycete secretome and reveal gene acquisitions by horizontal gene transfer.</title>
        <authorList>
            <person name="Misner I."/>
            <person name="Blouin N."/>
            <person name="Leonard G."/>
            <person name="Richards T.A."/>
            <person name="Lane C.E."/>
        </authorList>
    </citation>
    <scope>NUCLEOTIDE SEQUENCE [LARGE SCALE GENOMIC DNA]</scope>
    <source>
        <strain evidence="4 5">ATCC 34112</strain>
    </source>
</reference>
<dbReference type="PANTHER" id="PTHR21567">
    <property type="entry name" value="CLASP"/>
    <property type="match status" value="1"/>
</dbReference>
<comment type="caution">
    <text evidence="4">The sequence shown here is derived from an EMBL/GenBank/DDBJ whole genome shotgun (WGS) entry which is preliminary data.</text>
</comment>
<dbReference type="InterPro" id="IPR011989">
    <property type="entry name" value="ARM-like"/>
</dbReference>
<dbReference type="Gene3D" id="1.25.10.10">
    <property type="entry name" value="Leucine-rich Repeat Variant"/>
    <property type="match status" value="1"/>
</dbReference>
<dbReference type="Proteomes" id="UP000243217">
    <property type="component" value="Unassembled WGS sequence"/>
</dbReference>
<organism evidence="4 5">
    <name type="scientific">Thraustotheca clavata</name>
    <dbReference type="NCBI Taxonomy" id="74557"/>
    <lineage>
        <taxon>Eukaryota</taxon>
        <taxon>Sar</taxon>
        <taxon>Stramenopiles</taxon>
        <taxon>Oomycota</taxon>
        <taxon>Saprolegniomycetes</taxon>
        <taxon>Saprolegniales</taxon>
        <taxon>Achlyaceae</taxon>
        <taxon>Thraustotheca</taxon>
    </lineage>
</organism>
<dbReference type="SUPFAM" id="SSF48371">
    <property type="entry name" value="ARM repeat"/>
    <property type="match status" value="1"/>
</dbReference>
<dbReference type="STRING" id="74557.A0A1V9ZXN0"/>
<dbReference type="AlphaFoldDB" id="A0A1V9ZXN0"/>
<gene>
    <name evidence="4" type="ORF">THRCLA_04904</name>
</gene>
<dbReference type="GO" id="GO:0000278">
    <property type="term" value="P:mitotic cell cycle"/>
    <property type="evidence" value="ECO:0007669"/>
    <property type="project" value="UniProtKB-ARBA"/>
</dbReference>
<dbReference type="Pfam" id="PF12348">
    <property type="entry name" value="CLASP_N"/>
    <property type="match status" value="1"/>
</dbReference>
<feature type="region of interest" description="Disordered" evidence="1">
    <location>
        <begin position="231"/>
        <end position="288"/>
    </location>
</feature>
<name>A0A1V9ZXN0_9STRA</name>
<dbReference type="PANTHER" id="PTHR21567:SF9">
    <property type="entry name" value="CLIP-ASSOCIATING PROTEIN"/>
    <property type="match status" value="1"/>
</dbReference>
<keyword evidence="2" id="KW-1133">Transmembrane helix</keyword>
<sequence>MEELAAQSDKCLRVLREDAEWQEKTQQLLDLQKVVTDMEQVQTMNNVIMCLKPLAPYLVSMMGDIRSAVVKTTCEVVAVIAATFGVEFAPFVDEVLVGILNTAYVKTRVCSLAGEKCLEVISKQSRYSLTQLQLHFQQTKHAEVRLLCISQFPMILAAWNQNELEEQYSVLKSILVKALQDNESRVRQKAREVLCLFADMWEGYMDEFVQIPSRTMRESIIKEYPTTTLAQNLRSKFGEPTTKRTPLKQRFSTPEASMTSEDSDAASSQRDSVSTTSNQFPEEFGMSSQDLNRVKVKVPSNDIAMDEGLLSQRSLSSSPSSSSLPDLSGIPAVEEKVNTVTPVASGSGEQIDTTSQPTSMDVSPPSSISFFKRMSDFIIWLITALSALVAVYGIAGAITSYLLLNSPSQISMELQDLEDSVAATRFRFHQYESSMDAWMQNILNSMESYRQESSQELAQLKLANIAWNRSMRQDMAAFTDEFASKIRFGLPKDQN</sequence>
<feature type="region of interest" description="Disordered" evidence="1">
    <location>
        <begin position="343"/>
        <end position="362"/>
    </location>
</feature>
<dbReference type="OrthoDB" id="71285at2759"/>
<feature type="region of interest" description="Disordered" evidence="1">
    <location>
        <begin position="311"/>
        <end position="330"/>
    </location>
</feature>
<feature type="transmembrane region" description="Helical" evidence="2">
    <location>
        <begin position="377"/>
        <end position="404"/>
    </location>
</feature>
<feature type="compositionally biased region" description="Low complexity" evidence="1">
    <location>
        <begin position="311"/>
        <end position="328"/>
    </location>
</feature>
<evidence type="ECO:0000256" key="1">
    <source>
        <dbReference type="SAM" id="MobiDB-lite"/>
    </source>
</evidence>
<dbReference type="InterPro" id="IPR016024">
    <property type="entry name" value="ARM-type_fold"/>
</dbReference>
<proteinExistence type="predicted"/>
<dbReference type="GO" id="GO:0005819">
    <property type="term" value="C:spindle"/>
    <property type="evidence" value="ECO:0007669"/>
    <property type="project" value="UniProtKB-ARBA"/>
</dbReference>
<keyword evidence="5" id="KW-1185">Reference proteome</keyword>
<evidence type="ECO:0000313" key="5">
    <source>
        <dbReference type="Proteomes" id="UP000243217"/>
    </source>
</evidence>
<evidence type="ECO:0000313" key="4">
    <source>
        <dbReference type="EMBL" id="OQS02757.1"/>
    </source>
</evidence>
<evidence type="ECO:0000259" key="3">
    <source>
        <dbReference type="Pfam" id="PF12348"/>
    </source>
</evidence>
<dbReference type="InterPro" id="IPR024395">
    <property type="entry name" value="CLASP_N_dom"/>
</dbReference>
<evidence type="ECO:0000256" key="2">
    <source>
        <dbReference type="SAM" id="Phobius"/>
    </source>
</evidence>
<feature type="compositionally biased region" description="Polar residues" evidence="1">
    <location>
        <begin position="250"/>
        <end position="288"/>
    </location>
</feature>
<dbReference type="EMBL" id="JNBS01001080">
    <property type="protein sequence ID" value="OQS02757.1"/>
    <property type="molecule type" value="Genomic_DNA"/>
</dbReference>
<dbReference type="GO" id="GO:0008017">
    <property type="term" value="F:microtubule binding"/>
    <property type="evidence" value="ECO:0007669"/>
    <property type="project" value="TreeGrafter"/>
</dbReference>
<protein>
    <recommendedName>
        <fullName evidence="3">CLASP N-terminal domain-containing protein</fullName>
    </recommendedName>
</protein>
<accession>A0A1V9ZXN0</accession>
<dbReference type="GO" id="GO:0005881">
    <property type="term" value="C:cytoplasmic microtubule"/>
    <property type="evidence" value="ECO:0007669"/>
    <property type="project" value="TreeGrafter"/>
</dbReference>
<keyword evidence="2" id="KW-0472">Membrane</keyword>
<feature type="domain" description="CLASP N-terminal" evidence="3">
    <location>
        <begin position="12"/>
        <end position="204"/>
    </location>
</feature>
<keyword evidence="2" id="KW-0812">Transmembrane</keyword>